<reference evidence="1 2" key="1">
    <citation type="submission" date="2018-08" db="EMBL/GenBank/DDBJ databases">
        <authorList>
            <person name="Laetsch R D."/>
            <person name="Stevens L."/>
            <person name="Kumar S."/>
            <person name="Blaxter L. M."/>
        </authorList>
    </citation>
    <scope>NUCLEOTIDE SEQUENCE [LARGE SCALE GENOMIC DNA]</scope>
</reference>
<gene>
    <name evidence="1" type="ORF">NAV_LOCUS3817</name>
</gene>
<protein>
    <submittedName>
        <fullName evidence="1">Uncharacterized protein</fullName>
    </submittedName>
</protein>
<evidence type="ECO:0000313" key="2">
    <source>
        <dbReference type="Proteomes" id="UP000276991"/>
    </source>
</evidence>
<dbReference type="STRING" id="6277.A0A498SIS6"/>
<organism evidence="1 2">
    <name type="scientific">Acanthocheilonema viteae</name>
    <name type="common">Filarial nematode worm</name>
    <name type="synonym">Dipetalonema viteae</name>
    <dbReference type="NCBI Taxonomy" id="6277"/>
    <lineage>
        <taxon>Eukaryota</taxon>
        <taxon>Metazoa</taxon>
        <taxon>Ecdysozoa</taxon>
        <taxon>Nematoda</taxon>
        <taxon>Chromadorea</taxon>
        <taxon>Rhabditida</taxon>
        <taxon>Spirurina</taxon>
        <taxon>Spiruromorpha</taxon>
        <taxon>Filarioidea</taxon>
        <taxon>Onchocercidae</taxon>
        <taxon>Acanthocheilonema</taxon>
    </lineage>
</organism>
<proteinExistence type="predicted"/>
<dbReference type="AlphaFoldDB" id="A0A498SIS6"/>
<evidence type="ECO:0000313" key="1">
    <source>
        <dbReference type="EMBL" id="VBB29008.1"/>
    </source>
</evidence>
<dbReference type="OrthoDB" id="40579at2759"/>
<dbReference type="Proteomes" id="UP000276991">
    <property type="component" value="Unassembled WGS sequence"/>
</dbReference>
<keyword evidence="2" id="KW-1185">Reference proteome</keyword>
<name>A0A498SIS6_ACAVI</name>
<accession>A0A498SIS6</accession>
<dbReference type="EMBL" id="UPTC01000515">
    <property type="protein sequence ID" value="VBB29008.1"/>
    <property type="molecule type" value="Genomic_DNA"/>
</dbReference>
<sequence>MPKRKTYLIASLLDECNTQNDIHCDTVKPIEIINKECETLREAGCSGYKEEQEQTVASKSHGALWRRALPMPLIRNQIQNFSENESSQYFLYRMPVQTHLQALAPYNMPCLSQLMSTRYQLMQMQQAAVQQLSSLSLTSALSPSLSSSTSVTSVDQQISSNQSNFCFLSLKLQFYAKKWI</sequence>